<evidence type="ECO:0000313" key="4">
    <source>
        <dbReference type="Proteomes" id="UP001139494"/>
    </source>
</evidence>
<keyword evidence="4" id="KW-1185">Reference proteome</keyword>
<evidence type="ECO:0000313" key="3">
    <source>
        <dbReference type="EMBL" id="MCQ4333363.1"/>
    </source>
</evidence>
<keyword evidence="1" id="KW-0472">Membrane</keyword>
<protein>
    <submittedName>
        <fullName evidence="3">Tripartite tricarboxylate transporter TctB family protein</fullName>
    </submittedName>
</protein>
<gene>
    <name evidence="3" type="ORF">KM295_07695</name>
</gene>
<evidence type="ECO:0000259" key="2">
    <source>
        <dbReference type="Pfam" id="PF07331"/>
    </source>
</evidence>
<dbReference type="EMBL" id="JAHLKM010000007">
    <property type="protein sequence ID" value="MCQ4333363.1"/>
    <property type="molecule type" value="Genomic_DNA"/>
</dbReference>
<accession>A0A9R1CT66</accession>
<dbReference type="InterPro" id="IPR009936">
    <property type="entry name" value="DUF1468"/>
</dbReference>
<feature type="domain" description="DUF1468" evidence="2">
    <location>
        <begin position="37"/>
        <end position="188"/>
    </location>
</feature>
<dbReference type="Proteomes" id="UP001139494">
    <property type="component" value="Unassembled WGS sequence"/>
</dbReference>
<evidence type="ECO:0000256" key="1">
    <source>
        <dbReference type="SAM" id="Phobius"/>
    </source>
</evidence>
<comment type="caution">
    <text evidence="3">The sequence shown here is derived from an EMBL/GenBank/DDBJ whole genome shotgun (WGS) entry which is preliminary data.</text>
</comment>
<dbReference type="Pfam" id="PF07331">
    <property type="entry name" value="TctB"/>
    <property type="match status" value="1"/>
</dbReference>
<name>A0A9R1CT66_9EURY</name>
<reference evidence="3" key="1">
    <citation type="journal article" date="2023" name="Front. Microbiol.">
        <title>Genomic-based phylogenetic and metabolic analyses of the genus Natronomonas, and description of Natronomonas aquatica sp. nov.</title>
        <authorList>
            <person name="Garcia-Roldan A."/>
            <person name="Duran-Viseras A."/>
            <person name="de la Haba R.R."/>
            <person name="Corral P."/>
            <person name="Sanchez-Porro C."/>
            <person name="Ventosa A."/>
        </authorList>
    </citation>
    <scope>NUCLEOTIDE SEQUENCE</scope>
    <source>
        <strain evidence="3">F2-12</strain>
    </source>
</reference>
<organism evidence="3 4">
    <name type="scientific">Natronomonas aquatica</name>
    <dbReference type="NCBI Taxonomy" id="2841590"/>
    <lineage>
        <taxon>Archaea</taxon>
        <taxon>Methanobacteriati</taxon>
        <taxon>Methanobacteriota</taxon>
        <taxon>Stenosarchaea group</taxon>
        <taxon>Halobacteria</taxon>
        <taxon>Halobacteriales</taxon>
        <taxon>Natronomonadaceae</taxon>
        <taxon>Natronomonas</taxon>
    </lineage>
</organism>
<dbReference type="AlphaFoldDB" id="A0A9R1CT66"/>
<feature type="transmembrane region" description="Helical" evidence="1">
    <location>
        <begin position="122"/>
        <end position="150"/>
    </location>
</feature>
<proteinExistence type="predicted"/>
<dbReference type="RefSeq" id="WP_256029386.1">
    <property type="nucleotide sequence ID" value="NZ_JAHLKM010000007.1"/>
</dbReference>
<feature type="transmembrane region" description="Helical" evidence="1">
    <location>
        <begin position="66"/>
        <end position="87"/>
    </location>
</feature>
<feature type="transmembrane region" description="Helical" evidence="1">
    <location>
        <begin position="162"/>
        <end position="182"/>
    </location>
</feature>
<sequence>MSEEAPIETEDPQDLTEELEADEVPSLQLDGAITLVILLGSLGLLAHSLRVDTVMLGNSADPGPRFWPHLILGVIAVSAVLNLGIIYKRYGQESVLLVPTKSVITEGFNRRFRDLSTEEWEFYGIIVATAVYLIFLSRVGYLLTTPLYLFAFGWILKYRRPLVLGVTSLIVSTGIFVAFRIYMNIALPYGDGIFRSFHLAVEALF</sequence>
<keyword evidence="1" id="KW-0812">Transmembrane</keyword>
<keyword evidence="1" id="KW-1133">Transmembrane helix</keyword>